<dbReference type="InterPro" id="IPR008754">
    <property type="entry name" value="Peptidase_M43"/>
</dbReference>
<reference evidence="13" key="1">
    <citation type="submission" date="2016-02" db="EMBL/GenBank/DDBJ databases">
        <title>Draft genome sequence of Microdochium bolleyi, a fungal endophyte of beachgrass.</title>
        <authorList>
            <consortium name="DOE Joint Genome Institute"/>
            <person name="David A.S."/>
            <person name="May G."/>
            <person name="Haridas S."/>
            <person name="Lim J."/>
            <person name="Wang M."/>
            <person name="Labutti K."/>
            <person name="Lipzen A."/>
            <person name="Barry K."/>
            <person name="Grigoriev I.V."/>
        </authorList>
    </citation>
    <scope>NUCLEOTIDE SEQUENCE [LARGE SCALE GENOMIC DNA]</scope>
    <source>
        <strain evidence="13">J235TASD1</strain>
    </source>
</reference>
<evidence type="ECO:0000256" key="1">
    <source>
        <dbReference type="ARBA" id="ARBA00003174"/>
    </source>
</evidence>
<dbReference type="Proteomes" id="UP000070501">
    <property type="component" value="Unassembled WGS sequence"/>
</dbReference>
<dbReference type="Gene3D" id="3.40.390.10">
    <property type="entry name" value="Collagenase (Catalytic Domain)"/>
    <property type="match status" value="1"/>
</dbReference>
<accession>A0A136IPX9</accession>
<dbReference type="GO" id="GO:0008237">
    <property type="term" value="F:metallopeptidase activity"/>
    <property type="evidence" value="ECO:0007669"/>
    <property type="project" value="UniProtKB-KW"/>
</dbReference>
<dbReference type="AlphaFoldDB" id="A0A136IPX9"/>
<evidence type="ECO:0000256" key="8">
    <source>
        <dbReference type="ARBA" id="ARBA00023049"/>
    </source>
</evidence>
<keyword evidence="4" id="KW-0479">Metal-binding</keyword>
<keyword evidence="9" id="KW-1015">Disulfide bond</keyword>
<feature type="signal peptide" evidence="10">
    <location>
        <begin position="1"/>
        <end position="19"/>
    </location>
</feature>
<dbReference type="GO" id="GO:0006508">
    <property type="term" value="P:proteolysis"/>
    <property type="evidence" value="ECO:0007669"/>
    <property type="project" value="UniProtKB-KW"/>
</dbReference>
<evidence type="ECO:0000256" key="6">
    <source>
        <dbReference type="ARBA" id="ARBA00022801"/>
    </source>
</evidence>
<proteinExistence type="inferred from homology"/>
<dbReference type="Pfam" id="PF05572">
    <property type="entry name" value="Peptidase_M43"/>
    <property type="match status" value="1"/>
</dbReference>
<gene>
    <name evidence="12" type="ORF">Micbo1qcDRAFT_168023</name>
</gene>
<dbReference type="PANTHER" id="PTHR47466">
    <property type="match status" value="1"/>
</dbReference>
<dbReference type="PANTHER" id="PTHR47466:SF1">
    <property type="entry name" value="METALLOPROTEASE MEP1 (AFU_ORTHOLOGUE AFUA_1G07730)-RELATED"/>
    <property type="match status" value="1"/>
</dbReference>
<feature type="domain" description="Peptidase M43 pregnancy-associated plasma-A" evidence="11">
    <location>
        <begin position="212"/>
        <end position="298"/>
    </location>
</feature>
<dbReference type="GO" id="GO:0046872">
    <property type="term" value="F:metal ion binding"/>
    <property type="evidence" value="ECO:0007669"/>
    <property type="project" value="UniProtKB-KW"/>
</dbReference>
<evidence type="ECO:0000256" key="9">
    <source>
        <dbReference type="ARBA" id="ARBA00023157"/>
    </source>
</evidence>
<protein>
    <recommendedName>
        <fullName evidence="11">Peptidase M43 pregnancy-associated plasma-A domain-containing protein</fullName>
    </recommendedName>
</protein>
<dbReference type="SUPFAM" id="SSF55486">
    <property type="entry name" value="Metalloproteases ('zincins'), catalytic domain"/>
    <property type="match status" value="1"/>
</dbReference>
<name>A0A136IPX9_9PEZI</name>
<keyword evidence="3" id="KW-0645">Protease</keyword>
<keyword evidence="6" id="KW-0378">Hydrolase</keyword>
<keyword evidence="13" id="KW-1185">Reference proteome</keyword>
<dbReference type="CDD" id="cd04275">
    <property type="entry name" value="ZnMc_pappalysin_like"/>
    <property type="match status" value="1"/>
</dbReference>
<evidence type="ECO:0000256" key="4">
    <source>
        <dbReference type="ARBA" id="ARBA00022723"/>
    </source>
</evidence>
<organism evidence="12 13">
    <name type="scientific">Microdochium bolleyi</name>
    <dbReference type="NCBI Taxonomy" id="196109"/>
    <lineage>
        <taxon>Eukaryota</taxon>
        <taxon>Fungi</taxon>
        <taxon>Dikarya</taxon>
        <taxon>Ascomycota</taxon>
        <taxon>Pezizomycotina</taxon>
        <taxon>Sordariomycetes</taxon>
        <taxon>Xylariomycetidae</taxon>
        <taxon>Xylariales</taxon>
        <taxon>Microdochiaceae</taxon>
        <taxon>Microdochium</taxon>
    </lineage>
</organism>
<evidence type="ECO:0000256" key="3">
    <source>
        <dbReference type="ARBA" id="ARBA00022670"/>
    </source>
</evidence>
<keyword evidence="5 10" id="KW-0732">Signal</keyword>
<evidence type="ECO:0000313" key="12">
    <source>
        <dbReference type="EMBL" id="KXJ86928.1"/>
    </source>
</evidence>
<evidence type="ECO:0000313" key="13">
    <source>
        <dbReference type="Proteomes" id="UP000070501"/>
    </source>
</evidence>
<evidence type="ECO:0000256" key="7">
    <source>
        <dbReference type="ARBA" id="ARBA00022833"/>
    </source>
</evidence>
<evidence type="ECO:0000256" key="10">
    <source>
        <dbReference type="SAM" id="SignalP"/>
    </source>
</evidence>
<evidence type="ECO:0000259" key="11">
    <source>
        <dbReference type="Pfam" id="PF05572"/>
    </source>
</evidence>
<keyword evidence="8" id="KW-0482">Metalloprotease</keyword>
<dbReference type="STRING" id="196109.A0A136IPX9"/>
<comment type="similarity">
    <text evidence="2">Belongs to the peptidase M43B family.</text>
</comment>
<feature type="chain" id="PRO_5007292938" description="Peptidase M43 pregnancy-associated plasma-A domain-containing protein" evidence="10">
    <location>
        <begin position="20"/>
        <end position="307"/>
    </location>
</feature>
<keyword evidence="7" id="KW-0862">Zinc</keyword>
<evidence type="ECO:0000256" key="5">
    <source>
        <dbReference type="ARBA" id="ARBA00022729"/>
    </source>
</evidence>
<evidence type="ECO:0000256" key="2">
    <source>
        <dbReference type="ARBA" id="ARBA00008721"/>
    </source>
</evidence>
<dbReference type="EMBL" id="KQ964265">
    <property type="protein sequence ID" value="KXJ86928.1"/>
    <property type="molecule type" value="Genomic_DNA"/>
</dbReference>
<dbReference type="OrthoDB" id="536211at2759"/>
<comment type="function">
    <text evidence="1">Secreted metalloproteinase that allows assimilation of proteinaceous substrates.</text>
</comment>
<dbReference type="InterPro" id="IPR024079">
    <property type="entry name" value="MetalloPept_cat_dom_sf"/>
</dbReference>
<sequence>MQILNIAAAAVALAPLAAAHYDFPVPQPIQRRDAPDIGRGCAAEAPKHVYDNVARMANQDSTFSRAGLSSCTRPIQIDTYFHAAVPRNASSSYMSVEQMRKQLDAMNTAYAPNNIQFVLKNASRIADDRISDFTYTGKQGVEGSRNKALEAYWKQTRVGSYKDLHVWFYDTTPELLGICSFPDSDRPESEKWLDGCHVDGNSLPGGRLRNYNLGGTAIHEVGHWFGLFHVFQDQDCSAPGDLVADTPAQSKVTSGCPVGQDSCPSSPGVDSIHNYMDYSYDTCYEEFTEGQENRMHNLFRNIREIMW</sequence>
<dbReference type="InParanoid" id="A0A136IPX9"/>